<proteinExistence type="predicted"/>
<reference evidence="2" key="1">
    <citation type="journal article" date="2019" name="Sci. Rep.">
        <title>Draft genome of Tanacetum cinerariifolium, the natural source of mosquito coil.</title>
        <authorList>
            <person name="Yamashiro T."/>
            <person name="Shiraishi A."/>
            <person name="Satake H."/>
            <person name="Nakayama K."/>
        </authorList>
    </citation>
    <scope>NUCLEOTIDE SEQUENCE</scope>
</reference>
<sequence>ETPLFEGMLAARQLAEEGIAEEQVQAVNAVAAAIQENVKSSKLRRLRKVGASKRIESSVDMEDVFNQGWMIDDLDKDEGIELVVDQVKDADIAETEGRHTAKQAKKQAEIYNLDLDHPSKVLRVIIRDPEEELSSKTPDETPKLKDKGK</sequence>
<feature type="non-terminal residue" evidence="2">
    <location>
        <position position="1"/>
    </location>
</feature>
<accession>A0A699RJW6</accession>
<evidence type="ECO:0000256" key="1">
    <source>
        <dbReference type="SAM" id="MobiDB-lite"/>
    </source>
</evidence>
<protein>
    <submittedName>
        <fullName evidence="2">Uncharacterized protein</fullName>
    </submittedName>
</protein>
<comment type="caution">
    <text evidence="2">The sequence shown here is derived from an EMBL/GenBank/DDBJ whole genome shotgun (WGS) entry which is preliminary data.</text>
</comment>
<dbReference type="AlphaFoldDB" id="A0A699RJW6"/>
<name>A0A699RJW6_TANCI</name>
<organism evidence="2">
    <name type="scientific">Tanacetum cinerariifolium</name>
    <name type="common">Dalmatian daisy</name>
    <name type="synonym">Chrysanthemum cinerariifolium</name>
    <dbReference type="NCBI Taxonomy" id="118510"/>
    <lineage>
        <taxon>Eukaryota</taxon>
        <taxon>Viridiplantae</taxon>
        <taxon>Streptophyta</taxon>
        <taxon>Embryophyta</taxon>
        <taxon>Tracheophyta</taxon>
        <taxon>Spermatophyta</taxon>
        <taxon>Magnoliopsida</taxon>
        <taxon>eudicotyledons</taxon>
        <taxon>Gunneridae</taxon>
        <taxon>Pentapetalae</taxon>
        <taxon>asterids</taxon>
        <taxon>campanulids</taxon>
        <taxon>Asterales</taxon>
        <taxon>Asteraceae</taxon>
        <taxon>Asteroideae</taxon>
        <taxon>Anthemideae</taxon>
        <taxon>Anthemidinae</taxon>
        <taxon>Tanacetum</taxon>
    </lineage>
</organism>
<feature type="non-terminal residue" evidence="2">
    <location>
        <position position="149"/>
    </location>
</feature>
<feature type="region of interest" description="Disordered" evidence="1">
    <location>
        <begin position="127"/>
        <end position="149"/>
    </location>
</feature>
<evidence type="ECO:0000313" key="2">
    <source>
        <dbReference type="EMBL" id="GFC83094.1"/>
    </source>
</evidence>
<gene>
    <name evidence="2" type="ORF">Tci_855064</name>
</gene>
<dbReference type="EMBL" id="BKCJ011087725">
    <property type="protein sequence ID" value="GFC83094.1"/>
    <property type="molecule type" value="Genomic_DNA"/>
</dbReference>